<keyword evidence="3" id="KW-0399">Innate immunity</keyword>
<dbReference type="SUPFAM" id="SSF57667">
    <property type="entry name" value="beta-beta-alpha zinc fingers"/>
    <property type="match status" value="2"/>
</dbReference>
<evidence type="ECO:0000313" key="20">
    <source>
        <dbReference type="Proteomes" id="UP001623348"/>
    </source>
</evidence>
<evidence type="ECO:0000256" key="17">
    <source>
        <dbReference type="PROSITE-ProRule" id="PRU00042"/>
    </source>
</evidence>
<evidence type="ECO:0000256" key="15">
    <source>
        <dbReference type="ARBA" id="ARBA00075301"/>
    </source>
</evidence>
<keyword evidence="5" id="KW-0677">Repeat</keyword>
<dbReference type="FunFam" id="3.30.160.60:FF:000132">
    <property type="entry name" value="PR domain zinc finger protein 1"/>
    <property type="match status" value="1"/>
</dbReference>
<organism evidence="19 20">
    <name type="scientific">Grus japonensis</name>
    <name type="common">Japanese crane</name>
    <name type="synonym">Red-crowned crane</name>
    <dbReference type="NCBI Taxonomy" id="30415"/>
    <lineage>
        <taxon>Eukaryota</taxon>
        <taxon>Metazoa</taxon>
        <taxon>Chordata</taxon>
        <taxon>Craniata</taxon>
        <taxon>Vertebrata</taxon>
        <taxon>Euteleostomi</taxon>
        <taxon>Archelosauria</taxon>
        <taxon>Archosauria</taxon>
        <taxon>Dinosauria</taxon>
        <taxon>Saurischia</taxon>
        <taxon>Theropoda</taxon>
        <taxon>Coelurosauria</taxon>
        <taxon>Aves</taxon>
        <taxon>Neognathae</taxon>
        <taxon>Neoaves</taxon>
        <taxon>Gruiformes</taxon>
        <taxon>Gruidae</taxon>
        <taxon>Grus</taxon>
    </lineage>
</organism>
<dbReference type="SMART" id="SM00355">
    <property type="entry name" value="ZnF_C2H2"/>
    <property type="match status" value="4"/>
</dbReference>
<evidence type="ECO:0000256" key="11">
    <source>
        <dbReference type="ARBA" id="ARBA00023130"/>
    </source>
</evidence>
<dbReference type="GO" id="GO:0010468">
    <property type="term" value="P:regulation of gene expression"/>
    <property type="evidence" value="ECO:0007669"/>
    <property type="project" value="UniProtKB-ARBA"/>
</dbReference>
<keyword evidence="6 17" id="KW-0863">Zinc-finger</keyword>
<reference evidence="19 20" key="1">
    <citation type="submission" date="2024-06" db="EMBL/GenBank/DDBJ databases">
        <title>The draft genome of Grus japonensis, version 3.</title>
        <authorList>
            <person name="Nabeshima K."/>
            <person name="Suzuki S."/>
            <person name="Onuma M."/>
        </authorList>
    </citation>
    <scope>NUCLEOTIDE SEQUENCE [LARGE SCALE GENOMIC DNA]</scope>
    <source>
        <strain evidence="19 20">451A</strain>
    </source>
</reference>
<accession>A0ABC9XRC3</accession>
<dbReference type="GO" id="GO:0051239">
    <property type="term" value="P:regulation of multicellular organismal process"/>
    <property type="evidence" value="ECO:0007669"/>
    <property type="project" value="UniProtKB-ARBA"/>
</dbReference>
<proteinExistence type="inferred from homology"/>
<evidence type="ECO:0000256" key="9">
    <source>
        <dbReference type="ARBA" id="ARBA00023015"/>
    </source>
</evidence>
<dbReference type="PROSITE" id="PS00028">
    <property type="entry name" value="ZINC_FINGER_C2H2_1"/>
    <property type="match status" value="4"/>
</dbReference>
<dbReference type="Proteomes" id="UP001623348">
    <property type="component" value="Unassembled WGS sequence"/>
</dbReference>
<evidence type="ECO:0000313" key="19">
    <source>
        <dbReference type="EMBL" id="GAB0199545.1"/>
    </source>
</evidence>
<keyword evidence="12" id="KW-0804">Transcription</keyword>
<protein>
    <recommendedName>
        <fullName evidence="14">Tissue-resident T-cell transcription regulator protein ZNF683</fullName>
    </recommendedName>
    <alternativeName>
        <fullName evidence="15">Homolog of Blimp-1 in T-cell</fullName>
    </alternativeName>
    <alternativeName>
        <fullName evidence="16">Zinc finger protein 683</fullName>
    </alternativeName>
</protein>
<feature type="domain" description="C2H2-type" evidence="18">
    <location>
        <begin position="111"/>
        <end position="138"/>
    </location>
</feature>
<feature type="domain" description="C2H2-type" evidence="18">
    <location>
        <begin position="83"/>
        <end position="110"/>
    </location>
</feature>
<dbReference type="FunFam" id="3.30.160.60:FF:000262">
    <property type="entry name" value="PR domain zinc finger protein 1"/>
    <property type="match status" value="1"/>
</dbReference>
<feature type="domain" description="C2H2-type" evidence="18">
    <location>
        <begin position="27"/>
        <end position="54"/>
    </location>
</feature>
<sequence length="165" mass="18855">MPSHGVAKLPDSTGPYRLGKDVIRSKYECNICAKSFGQLSNLKVHLRVHSGERPFQCPICKKRFRQLAHLQKHRLVHTGEKPHQCPTCYKRFSSSSNLKTHLRLHSGEKPFQCHQCHSRFSQHIHLQLHWRLHQRWCPPPGPPQLPCPGRWVLQPGCRLTGGGGG</sequence>
<comment type="subcellular location">
    <subcellularLocation>
        <location evidence="1">Nucleus</location>
    </subcellularLocation>
</comment>
<keyword evidence="9" id="KW-0805">Transcription regulation</keyword>
<evidence type="ECO:0000256" key="2">
    <source>
        <dbReference type="ARBA" id="ARBA00006991"/>
    </source>
</evidence>
<dbReference type="GO" id="GO:0005634">
    <property type="term" value="C:nucleus"/>
    <property type="evidence" value="ECO:0007669"/>
    <property type="project" value="UniProtKB-SubCell"/>
</dbReference>
<dbReference type="EMBL" id="BAAFJT010000023">
    <property type="protein sequence ID" value="GAB0199545.1"/>
    <property type="molecule type" value="Genomic_DNA"/>
</dbReference>
<evidence type="ECO:0000256" key="16">
    <source>
        <dbReference type="ARBA" id="ARBA00078155"/>
    </source>
</evidence>
<dbReference type="PROSITE" id="PS50157">
    <property type="entry name" value="ZINC_FINGER_C2H2_2"/>
    <property type="match status" value="4"/>
</dbReference>
<evidence type="ECO:0000256" key="1">
    <source>
        <dbReference type="ARBA" id="ARBA00004123"/>
    </source>
</evidence>
<evidence type="ECO:0000256" key="8">
    <source>
        <dbReference type="ARBA" id="ARBA00022859"/>
    </source>
</evidence>
<dbReference type="InterPro" id="IPR013087">
    <property type="entry name" value="Znf_C2H2_type"/>
</dbReference>
<evidence type="ECO:0000256" key="14">
    <source>
        <dbReference type="ARBA" id="ARBA00074461"/>
    </source>
</evidence>
<evidence type="ECO:0000256" key="10">
    <source>
        <dbReference type="ARBA" id="ARBA00023125"/>
    </source>
</evidence>
<dbReference type="Pfam" id="PF00096">
    <property type="entry name" value="zf-C2H2"/>
    <property type="match status" value="3"/>
</dbReference>
<keyword evidence="7" id="KW-0862">Zinc</keyword>
<dbReference type="PANTHER" id="PTHR16515">
    <property type="entry name" value="PR DOMAIN ZINC FINGER PROTEIN"/>
    <property type="match status" value="1"/>
</dbReference>
<keyword evidence="10" id="KW-0238">DNA-binding</keyword>
<comment type="caution">
    <text evidence="19">The sequence shown here is derived from an EMBL/GenBank/DDBJ whole genome shotgun (WGS) entry which is preliminary data.</text>
</comment>
<keyword evidence="8" id="KW-0391">Immunity</keyword>
<evidence type="ECO:0000256" key="4">
    <source>
        <dbReference type="ARBA" id="ARBA00022723"/>
    </source>
</evidence>
<dbReference type="GO" id="GO:0003677">
    <property type="term" value="F:DNA binding"/>
    <property type="evidence" value="ECO:0007669"/>
    <property type="project" value="UniProtKB-KW"/>
</dbReference>
<dbReference type="GO" id="GO:0008270">
    <property type="term" value="F:zinc ion binding"/>
    <property type="evidence" value="ECO:0007669"/>
    <property type="project" value="UniProtKB-KW"/>
</dbReference>
<dbReference type="GO" id="GO:0002682">
    <property type="term" value="P:regulation of immune system process"/>
    <property type="evidence" value="ECO:0007669"/>
    <property type="project" value="UniProtKB-ARBA"/>
</dbReference>
<dbReference type="GO" id="GO:0002250">
    <property type="term" value="P:adaptive immune response"/>
    <property type="evidence" value="ECO:0007669"/>
    <property type="project" value="UniProtKB-KW"/>
</dbReference>
<evidence type="ECO:0000256" key="5">
    <source>
        <dbReference type="ARBA" id="ARBA00022737"/>
    </source>
</evidence>
<keyword evidence="20" id="KW-1185">Reference proteome</keyword>
<dbReference type="FunFam" id="3.30.160.60:FF:001272">
    <property type="entry name" value="Zinc finger protein 683"/>
    <property type="match status" value="1"/>
</dbReference>
<dbReference type="FunFam" id="3.30.160.60:FF:000100">
    <property type="entry name" value="Zinc finger 45-like"/>
    <property type="match status" value="1"/>
</dbReference>
<keyword evidence="4" id="KW-0479">Metal-binding</keyword>
<comment type="similarity">
    <text evidence="2">Belongs to the krueppel C2H2-type zinc-finger protein family.</text>
</comment>
<dbReference type="PANTHER" id="PTHR16515:SF53">
    <property type="entry name" value="ZINC FINGER PROTEIN 683"/>
    <property type="match status" value="1"/>
</dbReference>
<evidence type="ECO:0000256" key="6">
    <source>
        <dbReference type="ARBA" id="ARBA00022771"/>
    </source>
</evidence>
<dbReference type="GO" id="GO:0045087">
    <property type="term" value="P:innate immune response"/>
    <property type="evidence" value="ECO:0007669"/>
    <property type="project" value="UniProtKB-KW"/>
</dbReference>
<evidence type="ECO:0000256" key="3">
    <source>
        <dbReference type="ARBA" id="ARBA00022588"/>
    </source>
</evidence>
<evidence type="ECO:0000259" key="18">
    <source>
        <dbReference type="PROSITE" id="PS50157"/>
    </source>
</evidence>
<dbReference type="Gene3D" id="3.30.160.60">
    <property type="entry name" value="Classic Zinc Finger"/>
    <property type="match status" value="4"/>
</dbReference>
<dbReference type="InterPro" id="IPR050331">
    <property type="entry name" value="Zinc_finger"/>
</dbReference>
<dbReference type="InterPro" id="IPR036236">
    <property type="entry name" value="Znf_C2H2_sf"/>
</dbReference>
<gene>
    <name evidence="19" type="ORF">GRJ2_002419900</name>
</gene>
<name>A0ABC9XRC3_GRUJA</name>
<keyword evidence="11" id="KW-1064">Adaptive immunity</keyword>
<evidence type="ECO:0000256" key="12">
    <source>
        <dbReference type="ARBA" id="ARBA00023163"/>
    </source>
</evidence>
<dbReference type="AlphaFoldDB" id="A0ABC9XRC3"/>
<evidence type="ECO:0000256" key="7">
    <source>
        <dbReference type="ARBA" id="ARBA00022833"/>
    </source>
</evidence>
<evidence type="ECO:0000256" key="13">
    <source>
        <dbReference type="ARBA" id="ARBA00023242"/>
    </source>
</evidence>
<keyword evidence="13" id="KW-0539">Nucleus</keyword>
<feature type="domain" description="C2H2-type" evidence="18">
    <location>
        <begin position="55"/>
        <end position="82"/>
    </location>
</feature>